<organism evidence="2 3">
    <name type="scientific">Methanothermococcus okinawensis</name>
    <dbReference type="NCBI Taxonomy" id="155863"/>
    <lineage>
        <taxon>Archaea</taxon>
        <taxon>Methanobacteriati</taxon>
        <taxon>Methanobacteriota</taxon>
        <taxon>Methanomada group</taxon>
        <taxon>Methanococci</taxon>
        <taxon>Methanococcales</taxon>
        <taxon>Methanococcaceae</taxon>
        <taxon>Methanothermococcus</taxon>
    </lineage>
</organism>
<proteinExistence type="predicted"/>
<feature type="transmembrane region" description="Helical" evidence="1">
    <location>
        <begin position="80"/>
        <end position="99"/>
    </location>
</feature>
<keyword evidence="1" id="KW-0812">Transmembrane</keyword>
<protein>
    <submittedName>
        <fullName evidence="2">DUF2104 domain-containing protein</fullName>
    </submittedName>
</protein>
<feature type="transmembrane region" description="Helical" evidence="1">
    <location>
        <begin position="6"/>
        <end position="27"/>
    </location>
</feature>
<keyword evidence="1" id="KW-0472">Membrane</keyword>
<keyword evidence="1" id="KW-1133">Transmembrane helix</keyword>
<dbReference type="InterPro" id="IPR019211">
    <property type="entry name" value="EhaL"/>
</dbReference>
<evidence type="ECO:0000256" key="1">
    <source>
        <dbReference type="SAM" id="Phobius"/>
    </source>
</evidence>
<sequence length="105" mass="11622">MNVVPYSMLYCVISLVIGGFLGLSYSYNRYTQPYVEGGIDKLALICSIFGGLLFLVDLPYNLNYPMACLLLGIPFGMRPGYGNIELIIGIFIAIIGYLIKIWGIL</sequence>
<name>A0A833DRK3_9EURY</name>
<dbReference type="AlphaFoldDB" id="A0A833DRK3"/>
<dbReference type="Pfam" id="PF09877">
    <property type="entry name" value="EhaL"/>
    <property type="match status" value="1"/>
</dbReference>
<evidence type="ECO:0000313" key="3">
    <source>
        <dbReference type="Proteomes" id="UP000605144"/>
    </source>
</evidence>
<dbReference type="EMBL" id="DQSV01000056">
    <property type="protein sequence ID" value="HIP17256.1"/>
    <property type="molecule type" value="Genomic_DNA"/>
</dbReference>
<reference evidence="2" key="1">
    <citation type="journal article" date="2020" name="ISME J.">
        <title>Gammaproteobacteria mediating utilization of methyl-, sulfur- and petroleum organic compounds in deep ocean hydrothermal plumes.</title>
        <authorList>
            <person name="Zhou Z."/>
            <person name="Liu Y."/>
            <person name="Pan J."/>
            <person name="Cron B.R."/>
            <person name="Toner B.M."/>
            <person name="Anantharaman K."/>
            <person name="Breier J.A."/>
            <person name="Dick G.J."/>
            <person name="Li M."/>
        </authorList>
    </citation>
    <scope>NUCLEOTIDE SEQUENCE</scope>
    <source>
        <strain evidence="2">SZUA-1385</strain>
    </source>
</reference>
<feature type="transmembrane region" description="Helical" evidence="1">
    <location>
        <begin position="39"/>
        <end position="60"/>
    </location>
</feature>
<dbReference type="Proteomes" id="UP000605144">
    <property type="component" value="Unassembled WGS sequence"/>
</dbReference>
<gene>
    <name evidence="2" type="ORF">EYG76_03000</name>
</gene>
<accession>A0A833DRK3</accession>
<comment type="caution">
    <text evidence="2">The sequence shown here is derived from an EMBL/GenBank/DDBJ whole genome shotgun (WGS) entry which is preliminary data.</text>
</comment>
<evidence type="ECO:0000313" key="2">
    <source>
        <dbReference type="EMBL" id="HIP17256.1"/>
    </source>
</evidence>